<dbReference type="PROSITE" id="PS51257">
    <property type="entry name" value="PROKAR_LIPOPROTEIN"/>
    <property type="match status" value="1"/>
</dbReference>
<dbReference type="InterPro" id="IPR027304">
    <property type="entry name" value="Trigger_fact/SurA_dom_sf"/>
</dbReference>
<dbReference type="SUPFAM" id="SSF109998">
    <property type="entry name" value="Triger factor/SurA peptide-binding domain-like"/>
    <property type="match status" value="1"/>
</dbReference>
<sequence length="201" mass="21372">MKKIIAVLAVASGLLLTGCSEAQTAATLGDVKISQAELQSTVDSILKERTKVDTTQMQLETGEALNRGQLRFKILMNVFAEIAKELKLDVTPALLAQKRASLVETIGGEANLQKNLVNATIAPDDFDIYVRAIVINEQIAKALGDSGVTQDQIDTKIAQLLSAKAVELKVNINPRYGKWDAATGDISPSNPAGAAVTPSTK</sequence>
<dbReference type="EMBL" id="CAFBLW010000017">
    <property type="protein sequence ID" value="CAB4871660.1"/>
    <property type="molecule type" value="Genomic_DNA"/>
</dbReference>
<reference evidence="2" key="1">
    <citation type="submission" date="2020-05" db="EMBL/GenBank/DDBJ databases">
        <authorList>
            <person name="Chiriac C."/>
            <person name="Salcher M."/>
            <person name="Ghai R."/>
            <person name="Kavagutti S V."/>
        </authorList>
    </citation>
    <scope>NUCLEOTIDE SEQUENCE</scope>
</reference>
<organism evidence="2">
    <name type="scientific">freshwater metagenome</name>
    <dbReference type="NCBI Taxonomy" id="449393"/>
    <lineage>
        <taxon>unclassified sequences</taxon>
        <taxon>metagenomes</taxon>
        <taxon>ecological metagenomes</taxon>
    </lineage>
</organism>
<evidence type="ECO:0000256" key="1">
    <source>
        <dbReference type="SAM" id="MobiDB-lite"/>
    </source>
</evidence>
<gene>
    <name evidence="2" type="ORF">UFOPK3461_00365</name>
</gene>
<feature type="region of interest" description="Disordered" evidence="1">
    <location>
        <begin position="181"/>
        <end position="201"/>
    </location>
</feature>
<proteinExistence type="predicted"/>
<protein>
    <submittedName>
        <fullName evidence="2">Unannotated protein</fullName>
    </submittedName>
</protein>
<dbReference type="AlphaFoldDB" id="A0A6J7DQX0"/>
<evidence type="ECO:0000313" key="2">
    <source>
        <dbReference type="EMBL" id="CAB4871660.1"/>
    </source>
</evidence>
<name>A0A6J7DQX0_9ZZZZ</name>
<accession>A0A6J7DQX0</accession>